<feature type="compositionally biased region" description="Acidic residues" evidence="1">
    <location>
        <begin position="43"/>
        <end position="65"/>
    </location>
</feature>
<keyword evidence="3" id="KW-1185">Reference proteome</keyword>
<dbReference type="SUPFAM" id="SSF81383">
    <property type="entry name" value="F-box domain"/>
    <property type="match status" value="1"/>
</dbReference>
<reference evidence="2 3" key="1">
    <citation type="submission" date="2019-01" db="EMBL/GenBank/DDBJ databases">
        <title>Draft genome sequence of Psathyrella aberdarensis IHI B618.</title>
        <authorList>
            <person name="Buettner E."/>
            <person name="Kellner H."/>
        </authorList>
    </citation>
    <scope>NUCLEOTIDE SEQUENCE [LARGE SCALE GENOMIC DNA]</scope>
    <source>
        <strain evidence="2 3">IHI B618</strain>
    </source>
</reference>
<evidence type="ECO:0000256" key="1">
    <source>
        <dbReference type="SAM" id="MobiDB-lite"/>
    </source>
</evidence>
<dbReference type="AlphaFoldDB" id="A0A4Q2DU05"/>
<comment type="caution">
    <text evidence="2">The sequence shown here is derived from an EMBL/GenBank/DDBJ whole genome shotgun (WGS) entry which is preliminary data.</text>
</comment>
<dbReference type="EMBL" id="SDEE01000050">
    <property type="protein sequence ID" value="RXW23151.1"/>
    <property type="molecule type" value="Genomic_DNA"/>
</dbReference>
<dbReference type="Proteomes" id="UP000290288">
    <property type="component" value="Unassembled WGS sequence"/>
</dbReference>
<protein>
    <submittedName>
        <fullName evidence="2">Uncharacterized protein</fullName>
    </submittedName>
</protein>
<dbReference type="InterPro" id="IPR036047">
    <property type="entry name" value="F-box-like_dom_sf"/>
</dbReference>
<dbReference type="OrthoDB" id="2269034at2759"/>
<organism evidence="2 3">
    <name type="scientific">Candolleomyces aberdarensis</name>
    <dbReference type="NCBI Taxonomy" id="2316362"/>
    <lineage>
        <taxon>Eukaryota</taxon>
        <taxon>Fungi</taxon>
        <taxon>Dikarya</taxon>
        <taxon>Basidiomycota</taxon>
        <taxon>Agaricomycotina</taxon>
        <taxon>Agaricomycetes</taxon>
        <taxon>Agaricomycetidae</taxon>
        <taxon>Agaricales</taxon>
        <taxon>Agaricineae</taxon>
        <taxon>Psathyrellaceae</taxon>
        <taxon>Candolleomyces</taxon>
    </lineage>
</organism>
<proteinExistence type="predicted"/>
<feature type="region of interest" description="Disordered" evidence="1">
    <location>
        <begin position="26"/>
        <end position="72"/>
    </location>
</feature>
<evidence type="ECO:0000313" key="2">
    <source>
        <dbReference type="EMBL" id="RXW23151.1"/>
    </source>
</evidence>
<gene>
    <name evidence="2" type="ORF">EST38_g2687</name>
</gene>
<sequence length="500" mass="55400">MTINQLPVELLQKIFTLYVQGQSEYHARASHERRHQSTRLVDPDDEEEEEMEFAEGIAGEDEEEPPLSYPQPLRRSTPIHLSVVCRYWRSITLSMPELWASVDVRTPLDPRDVPIYEAWFARSGEELLDLSVCDSEVVQGRDDSHRGGPAYASSSSSSSNEESKDALFTILQRAVSVCHKWKKVRLTVQEHDAGRMVVADLSRFSDSEFASPPGSATPIAPNLESFDITLKETGAASYPAAGGGGGSRFGGAGLGGIGAGMGGVVTLPPSLSTPIIHILCRALCLSPKLTGASWGAYVDQEMMSYVPFNRLQRLGLEFISDRDAREVLSRCTELREVSVGRYGAPLSSGALHSPIGANQYHYHNHHHQQQYAMQSGNGNPVMLAKLEVATLNFKDEFTAPPTFFTSFLAPSLKELNMPYGFGAELHPEEGWKALARFLDRSGCTLRTLRFCEAVRMRAHEEGAMRRFLESRVFKGLRECSSGEGRRVMLRGCERETGAWR</sequence>
<accession>A0A4Q2DU05</accession>
<feature type="region of interest" description="Disordered" evidence="1">
    <location>
        <begin position="139"/>
        <end position="160"/>
    </location>
</feature>
<name>A0A4Q2DU05_9AGAR</name>
<evidence type="ECO:0000313" key="3">
    <source>
        <dbReference type="Proteomes" id="UP000290288"/>
    </source>
</evidence>